<dbReference type="Proteomes" id="UP000095039">
    <property type="component" value="Unassembled WGS sequence"/>
</dbReference>
<protein>
    <submittedName>
        <fullName evidence="2">Uncharacterized protein</fullName>
    </submittedName>
</protein>
<keyword evidence="1" id="KW-0732">Signal</keyword>
<comment type="caution">
    <text evidence="2">The sequence shown here is derived from an EMBL/GenBank/DDBJ whole genome shotgun (WGS) entry which is preliminary data.</text>
</comment>
<organism evidence="2 3">
    <name type="scientific">Enterovibrio norvegicus FF-454</name>
    <dbReference type="NCBI Taxonomy" id="1185651"/>
    <lineage>
        <taxon>Bacteria</taxon>
        <taxon>Pseudomonadati</taxon>
        <taxon>Pseudomonadota</taxon>
        <taxon>Gammaproteobacteria</taxon>
        <taxon>Vibrionales</taxon>
        <taxon>Vibrionaceae</taxon>
        <taxon>Enterovibrio</taxon>
    </lineage>
</organism>
<reference evidence="2 3" key="1">
    <citation type="journal article" date="2012" name="Science">
        <title>Ecological populations of bacteria act as socially cohesive units of antibiotic production and resistance.</title>
        <authorList>
            <person name="Cordero O.X."/>
            <person name="Wildschutte H."/>
            <person name="Kirkup B."/>
            <person name="Proehl S."/>
            <person name="Ngo L."/>
            <person name="Hussain F."/>
            <person name="Le Roux F."/>
            <person name="Mincer T."/>
            <person name="Polz M.F."/>
        </authorList>
    </citation>
    <scope>NUCLEOTIDE SEQUENCE [LARGE SCALE GENOMIC DNA]</scope>
    <source>
        <strain evidence="2 3">FF-454</strain>
    </source>
</reference>
<dbReference type="AlphaFoldDB" id="A0A1E5C848"/>
<accession>A0A1E5C848</accession>
<name>A0A1E5C848_9GAMM</name>
<feature type="chain" id="PRO_5009172500" evidence="1">
    <location>
        <begin position="20"/>
        <end position="258"/>
    </location>
</feature>
<evidence type="ECO:0000256" key="1">
    <source>
        <dbReference type="SAM" id="SignalP"/>
    </source>
</evidence>
<evidence type="ECO:0000313" key="2">
    <source>
        <dbReference type="EMBL" id="OEE61625.1"/>
    </source>
</evidence>
<dbReference type="RefSeq" id="WP_026024272.1">
    <property type="nucleotide sequence ID" value="NZ_AJWN02000046.1"/>
</dbReference>
<proteinExistence type="predicted"/>
<gene>
    <name evidence="2" type="ORF">A1OK_09560</name>
</gene>
<keyword evidence="3" id="KW-1185">Reference proteome</keyword>
<feature type="signal peptide" evidence="1">
    <location>
        <begin position="1"/>
        <end position="19"/>
    </location>
</feature>
<dbReference type="EMBL" id="AJWN02000046">
    <property type="protein sequence ID" value="OEE61625.1"/>
    <property type="molecule type" value="Genomic_DNA"/>
</dbReference>
<evidence type="ECO:0000313" key="3">
    <source>
        <dbReference type="Proteomes" id="UP000095039"/>
    </source>
</evidence>
<sequence>MKKFALVPLAILLAAPVFAQDGDIIDPADVTKVYTQAGVLLSGNSDIQLQGQISGGLENGQQFALLAEAYFKDEDRNANDFGSDYTNSRFQYFHVFEPGFHAVPKLGFSVDYINTRDDAAGMNNDLISIGGVAAINPAYTAGLLVFPRLGVITGDIELTQQGIDDSVSGFSAGLITAKYLGDSGSYLHFTPEYQSVSGDTIEMDTVSFKAGINAPLNSARTWWVNTRFDYTKTSLSTNNIALPSDWQSEVWFGIRKYF</sequence>